<evidence type="ECO:0000313" key="1">
    <source>
        <dbReference type="EnsemblMetazoa" id="ENSAATROPP008483"/>
    </source>
</evidence>
<proteinExistence type="predicted"/>
<accession>A0AAG5DCS5</accession>
<organism evidence="1 2">
    <name type="scientific">Anopheles atroparvus</name>
    <name type="common">European mosquito</name>
    <dbReference type="NCBI Taxonomy" id="41427"/>
    <lineage>
        <taxon>Eukaryota</taxon>
        <taxon>Metazoa</taxon>
        <taxon>Ecdysozoa</taxon>
        <taxon>Arthropoda</taxon>
        <taxon>Hexapoda</taxon>
        <taxon>Insecta</taxon>
        <taxon>Pterygota</taxon>
        <taxon>Neoptera</taxon>
        <taxon>Endopterygota</taxon>
        <taxon>Diptera</taxon>
        <taxon>Nematocera</taxon>
        <taxon>Culicoidea</taxon>
        <taxon>Culicidae</taxon>
        <taxon>Anophelinae</taxon>
        <taxon>Anopheles</taxon>
    </lineage>
</organism>
<evidence type="ECO:0008006" key="3">
    <source>
        <dbReference type="Google" id="ProtNLM"/>
    </source>
</evidence>
<protein>
    <recommendedName>
        <fullName evidence="3">Protein TsetseEP domain-containing protein</fullName>
    </recommendedName>
</protein>
<dbReference type="AlphaFoldDB" id="A0AAG5DCS5"/>
<evidence type="ECO:0000313" key="2">
    <source>
        <dbReference type="Proteomes" id="UP000075880"/>
    </source>
</evidence>
<reference evidence="1" key="1">
    <citation type="submission" date="2024-04" db="UniProtKB">
        <authorList>
            <consortium name="EnsemblMetazoa"/>
        </authorList>
    </citation>
    <scope>IDENTIFICATION</scope>
    <source>
        <strain evidence="1">EBRO</strain>
    </source>
</reference>
<sequence length="544" mass="58397">MQCAQRHRQQYISSMGSRKKISNRSSSIAENVSEMNRLVLAFGIVCLLQGLSAAPRPEYGLTVSIKNSDRISAVGDAVSGILDDISGITLATLTAAYDKYDSTLSAVSDLIIDIDNIAQPILSTYSDLVEDENGDVEAAFAPFLTAIDGALGYITGADVAAYIATFTANGYPGIVDQLNDEGNRLLGGLNALKSAAITVKGKISAALLAAENDANVPTAILNANLKLADMYAFLTAANNLKAFLPLLTYILETVNEHLQEGDDYITGLQSMLNEGTGEATTDYQDELDEVIGEIEGTVTSGFENIYDAYFAIYSSFGMLDLSSATDFTALDTTVSSFVSAFDAAINIDNLDVSLAAAFDTIGAGLASLISDLSTTEDAVDNELVQLLVDTLIGNLEYGEYCYNKYKDLVENLLTEGLDGGWECVDKEYQRLKHLEGTLILILELLAFDYEFMEDELSVCDSIAGDLDNLNDCVTQLNTFYTDLLSATSDKRDLLYDLAEGEAEASKNRLLICFELVFIDTSVTQVAAITSGLTECAENGPNGSD</sequence>
<dbReference type="EnsemblMetazoa" id="ENSAATROPT009382">
    <property type="protein sequence ID" value="ENSAATROPP008483"/>
    <property type="gene ID" value="ENSAATROPG007643"/>
</dbReference>
<keyword evidence="2" id="KW-1185">Reference proteome</keyword>
<name>A0AAG5DCS5_ANOAO</name>
<dbReference type="Proteomes" id="UP000075880">
    <property type="component" value="Unassembled WGS sequence"/>
</dbReference>